<evidence type="ECO:0000313" key="1">
    <source>
        <dbReference type="EMBL" id="SCM78366.1"/>
    </source>
</evidence>
<sequence length="20" mass="2297">MNHICFNSNALHCEFIGQFA</sequence>
<name>A0A212LLI6_9HYPH</name>
<dbReference type="AlphaFoldDB" id="A0A212LLI6"/>
<gene>
    <name evidence="1" type="ORF">KL86PLE_70134</name>
</gene>
<accession>A0A212LLI6</accession>
<proteinExistence type="predicted"/>
<dbReference type="EMBL" id="FMJD01000011">
    <property type="protein sequence ID" value="SCM78366.1"/>
    <property type="molecule type" value="Genomic_DNA"/>
</dbReference>
<protein>
    <submittedName>
        <fullName evidence="1">Uncharacterized protein</fullName>
    </submittedName>
</protein>
<reference evidence="1" key="1">
    <citation type="submission" date="2016-08" db="EMBL/GenBank/DDBJ databases">
        <authorList>
            <person name="Seilhamer J.J."/>
        </authorList>
    </citation>
    <scope>NUCLEOTIDE SEQUENCE</scope>
    <source>
        <strain evidence="1">86</strain>
    </source>
</reference>
<organism evidence="1">
    <name type="scientific">uncultured Pleomorphomonas sp</name>
    <dbReference type="NCBI Taxonomy" id="442121"/>
    <lineage>
        <taxon>Bacteria</taxon>
        <taxon>Pseudomonadati</taxon>
        <taxon>Pseudomonadota</taxon>
        <taxon>Alphaproteobacteria</taxon>
        <taxon>Hyphomicrobiales</taxon>
        <taxon>Pleomorphomonadaceae</taxon>
        <taxon>Pleomorphomonas</taxon>
        <taxon>environmental samples</taxon>
    </lineage>
</organism>